<dbReference type="GO" id="GO:0051321">
    <property type="term" value="P:meiotic cell cycle"/>
    <property type="evidence" value="ECO:0007669"/>
    <property type="project" value="UniProtKB-KW"/>
</dbReference>
<keyword evidence="4" id="KW-1185">Reference proteome</keyword>
<dbReference type="HOGENOM" id="CLU_018086_0_0_1"/>
<sequence>AMSLGNNNSALECIEKAKAFLVKLPKENATLSRLCYNFGVTTYNRREYEDCIEWLRESLELGKGKAPVGHKKQATTLRLIANAYLKWDSLANAEHPHPAGHYLKIELLLLSDNTPMARLQSAFEEALSLPDLTAQIGLSLAQLATRYKRTDLALNCLQTLATRFKNSPDLAKIQLQHVELLLQNNQDQEAKDLVEDCITGHNTGQQLSPDICKMFHLLLWEKAANLYERNKCSCYTMLQDLKNASEAAAEAQRIEPNSPIVHFFQFKIALMKGDDNKAMEAIKQISQSQANDHDNNDVTTDEDDAHGLICLAAQLSLEQNNRSVAVKALDGILETSASNKQVITALRCLIRLKLTISETDVKGDVNGIMPYLKKALECVNKMAALGPLADVQAEATWFMKIGNTILQKLAPWNMALDSSESSSDLREFFLICYKKEALSETLTHVQNCRDLCKRINGTHSIQGNKDKKDDSIILLILYEFEAKAKLGEGDVSLESCLHKLIALPFCEAKTFETVAGITNNEPFFPVIVWIALFAGPPRGVSMLIQDLLEEGKLALHKIIFTRNNYFALPVHTFDFMFSKVFHSLAELALGRGSSRDAESKEEAWTLYQEIIEFVESTDKGSYPEMELIWLMTKAWNCGINLFSSGRFDASEKWCATAMRLLQRLVGFKTNYESKMTSVYSDILDRISRAAAQATVEE</sequence>
<accession>A7SBQ5</accession>
<dbReference type="PANTHER" id="PTHR38487:SF1">
    <property type="entry name" value="PROTEIN ZIP4 HOMOLOG"/>
    <property type="match status" value="1"/>
</dbReference>
<dbReference type="Proteomes" id="UP000001593">
    <property type="component" value="Unassembled WGS sequence"/>
</dbReference>
<feature type="non-terminal residue" evidence="3">
    <location>
        <position position="1"/>
    </location>
</feature>
<dbReference type="OMA" id="NYETQMN"/>
<dbReference type="SUPFAM" id="SSF81901">
    <property type="entry name" value="HCP-like"/>
    <property type="match status" value="1"/>
</dbReference>
<dbReference type="EMBL" id="DS469618">
    <property type="protein sequence ID" value="EDO38811.1"/>
    <property type="molecule type" value="Genomic_DNA"/>
</dbReference>
<evidence type="ECO:0000256" key="1">
    <source>
        <dbReference type="ARBA" id="ARBA00023254"/>
    </source>
</evidence>
<dbReference type="InParanoid" id="A7SBQ5"/>
<dbReference type="PANTHER" id="PTHR38487">
    <property type="entry name" value="TESTIS EXPRESSED 11"/>
    <property type="match status" value="1"/>
</dbReference>
<dbReference type="eggNOG" id="KOG4814">
    <property type="taxonomic scope" value="Eukaryota"/>
</dbReference>
<proteinExistence type="predicted"/>
<dbReference type="InterPro" id="IPR013940">
    <property type="entry name" value="Spo22/ZIP4/TEX11"/>
</dbReference>
<dbReference type="Pfam" id="PF08631">
    <property type="entry name" value="SPO22"/>
    <property type="match status" value="1"/>
</dbReference>
<dbReference type="SUPFAM" id="SSF48452">
    <property type="entry name" value="TPR-like"/>
    <property type="match status" value="1"/>
</dbReference>
<evidence type="ECO:0000256" key="2">
    <source>
        <dbReference type="ARBA" id="ARBA00031845"/>
    </source>
</evidence>
<dbReference type="Gene3D" id="1.25.40.10">
    <property type="entry name" value="Tetratricopeptide repeat domain"/>
    <property type="match status" value="2"/>
</dbReference>
<gene>
    <name evidence="3" type="ORF">NEMVEDRAFT_v1g209811</name>
</gene>
<name>A7SBQ5_NEMVE</name>
<evidence type="ECO:0000313" key="4">
    <source>
        <dbReference type="Proteomes" id="UP000001593"/>
    </source>
</evidence>
<dbReference type="STRING" id="45351.A7SBQ5"/>
<protein>
    <recommendedName>
        <fullName evidence="2">Protein ZIP4 homolog</fullName>
    </recommendedName>
</protein>
<dbReference type="PhylomeDB" id="A7SBQ5"/>
<keyword evidence="1" id="KW-0469">Meiosis</keyword>
<dbReference type="AlphaFoldDB" id="A7SBQ5"/>
<evidence type="ECO:0000313" key="3">
    <source>
        <dbReference type="EMBL" id="EDO38811.1"/>
    </source>
</evidence>
<organism evidence="3 4">
    <name type="scientific">Nematostella vectensis</name>
    <name type="common">Starlet sea anemone</name>
    <dbReference type="NCBI Taxonomy" id="45351"/>
    <lineage>
        <taxon>Eukaryota</taxon>
        <taxon>Metazoa</taxon>
        <taxon>Cnidaria</taxon>
        <taxon>Anthozoa</taxon>
        <taxon>Hexacorallia</taxon>
        <taxon>Actiniaria</taxon>
        <taxon>Edwardsiidae</taxon>
        <taxon>Nematostella</taxon>
    </lineage>
</organism>
<dbReference type="InterPro" id="IPR011990">
    <property type="entry name" value="TPR-like_helical_dom_sf"/>
</dbReference>
<reference evidence="3 4" key="1">
    <citation type="journal article" date="2007" name="Science">
        <title>Sea anemone genome reveals ancestral eumetazoan gene repertoire and genomic organization.</title>
        <authorList>
            <person name="Putnam N.H."/>
            <person name="Srivastava M."/>
            <person name="Hellsten U."/>
            <person name="Dirks B."/>
            <person name="Chapman J."/>
            <person name="Salamov A."/>
            <person name="Terry A."/>
            <person name="Shapiro H."/>
            <person name="Lindquist E."/>
            <person name="Kapitonov V.V."/>
            <person name="Jurka J."/>
            <person name="Genikhovich G."/>
            <person name="Grigoriev I.V."/>
            <person name="Lucas S.M."/>
            <person name="Steele R.E."/>
            <person name="Finnerty J.R."/>
            <person name="Technau U."/>
            <person name="Martindale M.Q."/>
            <person name="Rokhsar D.S."/>
        </authorList>
    </citation>
    <scope>NUCLEOTIDE SEQUENCE [LARGE SCALE GENOMIC DNA]</scope>
    <source>
        <strain evidence="4">CH2 X CH6</strain>
    </source>
</reference>